<protein>
    <submittedName>
        <fullName evidence="6">Protein sidekick-2</fullName>
    </submittedName>
</protein>
<feature type="compositionally biased region" description="Polar residues" evidence="3">
    <location>
        <begin position="596"/>
        <end position="606"/>
    </location>
</feature>
<dbReference type="InterPro" id="IPR013783">
    <property type="entry name" value="Ig-like_fold"/>
</dbReference>
<feature type="domain" description="Ig-like" evidence="5">
    <location>
        <begin position="323"/>
        <end position="406"/>
    </location>
</feature>
<dbReference type="SMART" id="SM00408">
    <property type="entry name" value="IGc2"/>
    <property type="match status" value="4"/>
</dbReference>
<dbReference type="GO" id="GO:0007420">
    <property type="term" value="P:brain development"/>
    <property type="evidence" value="ECO:0007669"/>
    <property type="project" value="TreeGrafter"/>
</dbReference>
<feature type="compositionally biased region" description="Polar residues" evidence="3">
    <location>
        <begin position="630"/>
        <end position="647"/>
    </location>
</feature>
<feature type="region of interest" description="Disordered" evidence="3">
    <location>
        <begin position="590"/>
        <end position="657"/>
    </location>
</feature>
<feature type="domain" description="Ig-like" evidence="5">
    <location>
        <begin position="221"/>
        <end position="318"/>
    </location>
</feature>
<evidence type="ECO:0000256" key="3">
    <source>
        <dbReference type="SAM" id="MobiDB-lite"/>
    </source>
</evidence>
<dbReference type="SMART" id="SM00409">
    <property type="entry name" value="IG"/>
    <property type="match status" value="5"/>
</dbReference>
<dbReference type="InterPro" id="IPR003599">
    <property type="entry name" value="Ig_sub"/>
</dbReference>
<accession>K1Q4V6</accession>
<keyword evidence="1" id="KW-0677">Repeat</keyword>
<dbReference type="HOGENOM" id="CLU_417528_0_0_1"/>
<proteinExistence type="predicted"/>
<dbReference type="InterPro" id="IPR037238">
    <property type="entry name" value="YbiA-like_sf"/>
</dbReference>
<evidence type="ECO:0000313" key="6">
    <source>
        <dbReference type="EMBL" id="EKC28933.1"/>
    </source>
</evidence>
<organism evidence="6">
    <name type="scientific">Magallana gigas</name>
    <name type="common">Pacific oyster</name>
    <name type="synonym">Crassostrea gigas</name>
    <dbReference type="NCBI Taxonomy" id="29159"/>
    <lineage>
        <taxon>Eukaryota</taxon>
        <taxon>Metazoa</taxon>
        <taxon>Spiralia</taxon>
        <taxon>Lophotrochozoa</taxon>
        <taxon>Mollusca</taxon>
        <taxon>Bivalvia</taxon>
        <taxon>Autobranchia</taxon>
        <taxon>Pteriomorphia</taxon>
        <taxon>Ostreida</taxon>
        <taxon>Ostreoidea</taxon>
        <taxon>Ostreidae</taxon>
        <taxon>Magallana</taxon>
    </lineage>
</organism>
<keyword evidence="2" id="KW-1015">Disulfide bond</keyword>
<evidence type="ECO:0000256" key="2">
    <source>
        <dbReference type="ARBA" id="ARBA00023157"/>
    </source>
</evidence>
<dbReference type="AlphaFoldDB" id="K1Q4V6"/>
<dbReference type="Gene3D" id="2.60.40.10">
    <property type="entry name" value="Immunoglobulins"/>
    <property type="match status" value="5"/>
</dbReference>
<dbReference type="Pfam" id="PF13895">
    <property type="entry name" value="Ig_2"/>
    <property type="match status" value="1"/>
</dbReference>
<name>K1Q4V6_MAGGI</name>
<dbReference type="EMBL" id="JH816162">
    <property type="protein sequence ID" value="EKC28933.1"/>
    <property type="molecule type" value="Genomic_DNA"/>
</dbReference>
<dbReference type="PANTHER" id="PTHR44170:SF49">
    <property type="entry name" value="PROTEIN SIDEKICK-1 ISOFORM X1"/>
    <property type="match status" value="1"/>
</dbReference>
<evidence type="ECO:0000259" key="5">
    <source>
        <dbReference type="PROSITE" id="PS50835"/>
    </source>
</evidence>
<dbReference type="SUPFAM" id="SSF143990">
    <property type="entry name" value="YbiA-like"/>
    <property type="match status" value="1"/>
</dbReference>
<dbReference type="Gene3D" id="1.10.357.40">
    <property type="entry name" value="YbiA-like"/>
    <property type="match status" value="1"/>
</dbReference>
<dbReference type="Pfam" id="PF13927">
    <property type="entry name" value="Ig_3"/>
    <property type="match status" value="1"/>
</dbReference>
<dbReference type="GO" id="GO:0030424">
    <property type="term" value="C:axon"/>
    <property type="evidence" value="ECO:0007669"/>
    <property type="project" value="TreeGrafter"/>
</dbReference>
<dbReference type="PROSITE" id="PS50835">
    <property type="entry name" value="IG_LIKE"/>
    <property type="match status" value="4"/>
</dbReference>
<feature type="compositionally biased region" description="Basic and acidic residues" evidence="3">
    <location>
        <begin position="648"/>
        <end position="657"/>
    </location>
</feature>
<gene>
    <name evidence="6" type="ORF">CGI_10016436</name>
</gene>
<dbReference type="CDD" id="cd15457">
    <property type="entry name" value="NADAR"/>
    <property type="match status" value="1"/>
</dbReference>
<feature type="domain" description="Ig-like" evidence="5">
    <location>
        <begin position="413"/>
        <end position="448"/>
    </location>
</feature>
<evidence type="ECO:0000256" key="4">
    <source>
        <dbReference type="SAM" id="SignalP"/>
    </source>
</evidence>
<dbReference type="PANTHER" id="PTHR44170">
    <property type="entry name" value="PROTEIN SIDEKICK"/>
    <property type="match status" value="1"/>
</dbReference>
<dbReference type="InParanoid" id="K1Q4V6"/>
<dbReference type="GO" id="GO:0005886">
    <property type="term" value="C:plasma membrane"/>
    <property type="evidence" value="ECO:0007669"/>
    <property type="project" value="TreeGrafter"/>
</dbReference>
<dbReference type="InterPro" id="IPR012816">
    <property type="entry name" value="NADAR"/>
</dbReference>
<dbReference type="InterPro" id="IPR003598">
    <property type="entry name" value="Ig_sub2"/>
</dbReference>
<dbReference type="InterPro" id="IPR007110">
    <property type="entry name" value="Ig-like_dom"/>
</dbReference>
<dbReference type="GO" id="GO:0098632">
    <property type="term" value="F:cell-cell adhesion mediator activity"/>
    <property type="evidence" value="ECO:0007669"/>
    <property type="project" value="TreeGrafter"/>
</dbReference>
<feature type="chain" id="PRO_5043960399" evidence="4">
    <location>
        <begin position="25"/>
        <end position="657"/>
    </location>
</feature>
<evidence type="ECO:0000256" key="1">
    <source>
        <dbReference type="ARBA" id="ARBA00022737"/>
    </source>
</evidence>
<dbReference type="Pfam" id="PF08719">
    <property type="entry name" value="NADAR"/>
    <property type="match status" value="1"/>
</dbReference>
<feature type="domain" description="Ig-like" evidence="5">
    <location>
        <begin position="27"/>
        <end position="111"/>
    </location>
</feature>
<dbReference type="InterPro" id="IPR036179">
    <property type="entry name" value="Ig-like_dom_sf"/>
</dbReference>
<dbReference type="CDD" id="cd00096">
    <property type="entry name" value="Ig"/>
    <property type="match status" value="1"/>
</dbReference>
<sequence length="657" mass="72873">MEKKRAANLQFVLWIAVYFQCVKSEEPPLYFSREPECGSAVAERGVKILICQSYSNPAPVYRWLREGTYVSQESLSGTFKMYSINRTEAGSYRCRATNRLGSIISDSCRVNVAYLDPLTSVQDETVNVQRGHGFKIHLPSFKSYPFPPTVEWHRNSNIMANEGPNHQVTLSKDLVLLDTQTGDDGHVYQAEISNGLNGETSTTQSYTIKVSDSGGSSNIGPEMIVSPKDTTANQEDYTVDFECIVNARPISYLSTKWYRVEDGTETELVQNSKYLLSGGYHRILTIKSPETSDTGLYCCKASYSGQTYPPVILDANLTVYESPVIISQIETQYVRDFSQNITIHCQGQGTPAPTMLWYFNSQLVQSTQKITVSPNGTLSITFLDMTDSGVYMCFARNEAGETKKATWIKVNSSEIINKPDNLTITEGSNARLPCEATGAPKPTVSWRKIFCLSNFYPCELNVFGISHKSAEHAFQYIKAMRSGDIPRATSIQSAATALDAKKIGKLIIPSPSFTEKRIAIMTEILEAKADQIHEFSDLLKKHKKSVFVETTYDDFWASGLDKEATIHTRASAWPGTNKFGIIMSGIAGRLRRSPGRSHSASGPKTRTASKDKSKTQQLQISEMIQDIRKTQNSGGSVTKKTATTSQVRDSHARTAEG</sequence>
<feature type="signal peptide" evidence="4">
    <location>
        <begin position="1"/>
        <end position="24"/>
    </location>
</feature>
<keyword evidence="4" id="KW-0732">Signal</keyword>
<dbReference type="GO" id="GO:0007411">
    <property type="term" value="P:axon guidance"/>
    <property type="evidence" value="ECO:0007669"/>
    <property type="project" value="TreeGrafter"/>
</dbReference>
<reference evidence="6" key="1">
    <citation type="journal article" date="2012" name="Nature">
        <title>The oyster genome reveals stress adaptation and complexity of shell formation.</title>
        <authorList>
            <person name="Zhang G."/>
            <person name="Fang X."/>
            <person name="Guo X."/>
            <person name="Li L."/>
            <person name="Luo R."/>
            <person name="Xu F."/>
            <person name="Yang P."/>
            <person name="Zhang L."/>
            <person name="Wang X."/>
            <person name="Qi H."/>
            <person name="Xiong Z."/>
            <person name="Que H."/>
            <person name="Xie Y."/>
            <person name="Holland P.W."/>
            <person name="Paps J."/>
            <person name="Zhu Y."/>
            <person name="Wu F."/>
            <person name="Chen Y."/>
            <person name="Wang J."/>
            <person name="Peng C."/>
            <person name="Meng J."/>
            <person name="Yang L."/>
            <person name="Liu J."/>
            <person name="Wen B."/>
            <person name="Zhang N."/>
            <person name="Huang Z."/>
            <person name="Zhu Q."/>
            <person name="Feng Y."/>
            <person name="Mount A."/>
            <person name="Hedgecock D."/>
            <person name="Xu Z."/>
            <person name="Liu Y."/>
            <person name="Domazet-Loso T."/>
            <person name="Du Y."/>
            <person name="Sun X."/>
            <person name="Zhang S."/>
            <person name="Liu B."/>
            <person name="Cheng P."/>
            <person name="Jiang X."/>
            <person name="Li J."/>
            <person name="Fan D."/>
            <person name="Wang W."/>
            <person name="Fu W."/>
            <person name="Wang T."/>
            <person name="Wang B."/>
            <person name="Zhang J."/>
            <person name="Peng Z."/>
            <person name="Li Y."/>
            <person name="Li N."/>
            <person name="Wang J."/>
            <person name="Chen M."/>
            <person name="He Y."/>
            <person name="Tan F."/>
            <person name="Song X."/>
            <person name="Zheng Q."/>
            <person name="Huang R."/>
            <person name="Yang H."/>
            <person name="Du X."/>
            <person name="Chen L."/>
            <person name="Yang M."/>
            <person name="Gaffney P.M."/>
            <person name="Wang S."/>
            <person name="Luo L."/>
            <person name="She Z."/>
            <person name="Ming Y."/>
            <person name="Huang W."/>
            <person name="Zhang S."/>
            <person name="Huang B."/>
            <person name="Zhang Y."/>
            <person name="Qu T."/>
            <person name="Ni P."/>
            <person name="Miao G."/>
            <person name="Wang J."/>
            <person name="Wang Q."/>
            <person name="Steinberg C.E."/>
            <person name="Wang H."/>
            <person name="Li N."/>
            <person name="Qian L."/>
            <person name="Zhang G."/>
            <person name="Li Y."/>
            <person name="Yang H."/>
            <person name="Liu X."/>
            <person name="Wang J."/>
            <person name="Yin Y."/>
            <person name="Wang J."/>
        </authorList>
    </citation>
    <scope>NUCLEOTIDE SEQUENCE [LARGE SCALE GENOMIC DNA]</scope>
    <source>
        <strain evidence="6">05x7-T-G4-1.051#20</strain>
    </source>
</reference>
<dbReference type="SUPFAM" id="SSF48726">
    <property type="entry name" value="Immunoglobulin"/>
    <property type="match status" value="5"/>
</dbReference>